<keyword evidence="2" id="KW-0472">Membrane</keyword>
<feature type="region of interest" description="Disordered" evidence="1">
    <location>
        <begin position="1"/>
        <end position="24"/>
    </location>
</feature>
<evidence type="ECO:0000313" key="4">
    <source>
        <dbReference type="Proteomes" id="UP000308365"/>
    </source>
</evidence>
<reference evidence="4" key="1">
    <citation type="journal article" date="2019" name="IScience">
        <title>Narwhal Genome Reveals Long-Term Low Genetic Diversity despite Current Large Abundance Size.</title>
        <authorList>
            <person name="Westbury M.V."/>
            <person name="Petersen B."/>
            <person name="Garde E."/>
            <person name="Heide-Jorgensen M.P."/>
            <person name="Lorenzen E.D."/>
        </authorList>
    </citation>
    <scope>NUCLEOTIDE SEQUENCE [LARGE SCALE GENOMIC DNA]</scope>
</reference>
<keyword evidence="2" id="KW-1133">Transmembrane helix</keyword>
<organism evidence="3 4">
    <name type="scientific">Monodon monoceros</name>
    <name type="common">Narwhal</name>
    <name type="synonym">Ceratodon monodon</name>
    <dbReference type="NCBI Taxonomy" id="40151"/>
    <lineage>
        <taxon>Eukaryota</taxon>
        <taxon>Metazoa</taxon>
        <taxon>Chordata</taxon>
        <taxon>Craniata</taxon>
        <taxon>Vertebrata</taxon>
        <taxon>Euteleostomi</taxon>
        <taxon>Mammalia</taxon>
        <taxon>Eutheria</taxon>
        <taxon>Laurasiatheria</taxon>
        <taxon>Artiodactyla</taxon>
        <taxon>Whippomorpha</taxon>
        <taxon>Cetacea</taxon>
        <taxon>Odontoceti</taxon>
        <taxon>Monodontidae</taxon>
        <taxon>Monodon</taxon>
    </lineage>
</organism>
<evidence type="ECO:0000256" key="1">
    <source>
        <dbReference type="SAM" id="MobiDB-lite"/>
    </source>
</evidence>
<name>A0A4U1EU57_MONMO</name>
<feature type="non-terminal residue" evidence="3">
    <location>
        <position position="1"/>
    </location>
</feature>
<feature type="compositionally biased region" description="Polar residues" evidence="1">
    <location>
        <begin position="14"/>
        <end position="24"/>
    </location>
</feature>
<comment type="caution">
    <text evidence="3">The sequence shown here is derived from an EMBL/GenBank/DDBJ whole genome shotgun (WGS) entry which is preliminary data.</text>
</comment>
<evidence type="ECO:0000313" key="3">
    <source>
        <dbReference type="EMBL" id="TKC40158.1"/>
    </source>
</evidence>
<feature type="transmembrane region" description="Helical" evidence="2">
    <location>
        <begin position="53"/>
        <end position="70"/>
    </location>
</feature>
<evidence type="ECO:0000256" key="2">
    <source>
        <dbReference type="SAM" id="Phobius"/>
    </source>
</evidence>
<sequence length="71" mass="8099">NSKYSEMGGKENAITKTNKPQRSNPCTNQCFRNFFSNIFSSSSHTGESSFTSTAYWLVFSAFNLCFLYLIF</sequence>
<gene>
    <name evidence="3" type="ORF">EI555_008373</name>
</gene>
<proteinExistence type="predicted"/>
<protein>
    <submittedName>
        <fullName evidence="3">Uncharacterized protein</fullName>
    </submittedName>
</protein>
<dbReference type="EMBL" id="RWIC01000789">
    <property type="protein sequence ID" value="TKC40158.1"/>
    <property type="molecule type" value="Genomic_DNA"/>
</dbReference>
<dbReference type="Proteomes" id="UP000308365">
    <property type="component" value="Unassembled WGS sequence"/>
</dbReference>
<accession>A0A4U1EU57</accession>
<dbReference type="AlphaFoldDB" id="A0A4U1EU57"/>
<keyword evidence="2" id="KW-0812">Transmembrane</keyword>